<evidence type="ECO:0000313" key="2">
    <source>
        <dbReference type="EMBL" id="CDQ69670.1"/>
    </source>
</evidence>
<gene>
    <name evidence="2" type="ORF">GSONMT00052917001</name>
</gene>
<reference evidence="2" key="1">
    <citation type="journal article" date="2014" name="Nat. Commun.">
        <title>The rainbow trout genome provides novel insights into evolution after whole-genome duplication in vertebrates.</title>
        <authorList>
            <person name="Berthelot C."/>
            <person name="Brunet F."/>
            <person name="Chalopin D."/>
            <person name="Juanchich A."/>
            <person name="Bernard M."/>
            <person name="Noel B."/>
            <person name="Bento P."/>
            <person name="Da Silva C."/>
            <person name="Labadie K."/>
            <person name="Alberti A."/>
            <person name="Aury J.M."/>
            <person name="Louis A."/>
            <person name="Dehais P."/>
            <person name="Bardou P."/>
            <person name="Montfort J."/>
            <person name="Klopp C."/>
            <person name="Cabau C."/>
            <person name="Gaspin C."/>
            <person name="Thorgaard G.H."/>
            <person name="Boussaha M."/>
            <person name="Quillet E."/>
            <person name="Guyomard R."/>
            <person name="Galiana D."/>
            <person name="Bobe J."/>
            <person name="Volff J.N."/>
            <person name="Genet C."/>
            <person name="Wincker P."/>
            <person name="Jaillon O."/>
            <person name="Roest Crollius H."/>
            <person name="Guiguen Y."/>
        </authorList>
    </citation>
    <scope>NUCLEOTIDE SEQUENCE [LARGE SCALE GENOMIC DNA]</scope>
</reference>
<feature type="domain" description="Phosphatidylinositol-specific phospholipase C X" evidence="1">
    <location>
        <begin position="70"/>
        <end position="206"/>
    </location>
</feature>
<dbReference type="PANTHER" id="PTHR13593:SF147">
    <property type="entry name" value="1-PHOSPHATIDYLINOSITOL PHOSPHODIESTERASE-LIKE-RELATED"/>
    <property type="match status" value="1"/>
</dbReference>
<proteinExistence type="predicted"/>
<dbReference type="SUPFAM" id="SSF51695">
    <property type="entry name" value="PLC-like phosphodiesterases"/>
    <property type="match status" value="1"/>
</dbReference>
<dbReference type="PROSITE" id="PS50007">
    <property type="entry name" value="PIPLC_X_DOMAIN"/>
    <property type="match status" value="1"/>
</dbReference>
<accession>A0A060WYK5</accession>
<protein>
    <recommendedName>
        <fullName evidence="1">Phosphatidylinositol-specific phospholipase C X domain-containing protein</fullName>
    </recommendedName>
</protein>
<dbReference type="InterPro" id="IPR051057">
    <property type="entry name" value="PI-PLC_domain"/>
</dbReference>
<dbReference type="Pfam" id="PF00388">
    <property type="entry name" value="PI-PLC-X"/>
    <property type="match status" value="1"/>
</dbReference>
<sequence length="321" mass="36519">MIFGFALYYSCCCCMFSSFNVTMRTAENALFCHLYMLLLFVGFCQGKDLFFNDKGLLLPESYKIGWMEAIDDDKLISDITIPGTHDTMALYGGPAAECQAWDLGDQLRAGIRYLDLRIFAFENKLYVMHWVVYQHKSFYEVLDTIRAFLSEFRSETVLVRVKPDLFDKENVEELVGKMIIDDTDVWVKSDMPTMAEARGKMIFVQKSSFKLGIPLLETDSKGDYEVTHIADKENKIVKHLTQASGDCGGDYIVLSYSSGTGIGTLLGMFLTPKKVAEKINPWLDQYLRQFSRDHSSVCFGVIAMDFPGIDLIQTVIKINDW</sequence>
<dbReference type="Proteomes" id="UP000193380">
    <property type="component" value="Unassembled WGS sequence"/>
</dbReference>
<dbReference type="AlphaFoldDB" id="A0A060WYK5"/>
<dbReference type="Gene3D" id="3.20.20.190">
    <property type="entry name" value="Phosphatidylinositol (PI) phosphodiesterase"/>
    <property type="match status" value="1"/>
</dbReference>
<dbReference type="STRING" id="8022.A0A060WYK5"/>
<dbReference type="GO" id="GO:0006629">
    <property type="term" value="P:lipid metabolic process"/>
    <property type="evidence" value="ECO:0007669"/>
    <property type="project" value="InterPro"/>
</dbReference>
<evidence type="ECO:0000259" key="1">
    <source>
        <dbReference type="SMART" id="SM00148"/>
    </source>
</evidence>
<name>A0A060WYK5_ONCMY</name>
<dbReference type="InterPro" id="IPR017946">
    <property type="entry name" value="PLC-like_Pdiesterase_TIM-brl"/>
</dbReference>
<dbReference type="SMART" id="SM00148">
    <property type="entry name" value="PLCXc"/>
    <property type="match status" value="1"/>
</dbReference>
<organism evidence="2 3">
    <name type="scientific">Oncorhynchus mykiss</name>
    <name type="common">Rainbow trout</name>
    <name type="synonym">Salmo gairdneri</name>
    <dbReference type="NCBI Taxonomy" id="8022"/>
    <lineage>
        <taxon>Eukaryota</taxon>
        <taxon>Metazoa</taxon>
        <taxon>Chordata</taxon>
        <taxon>Craniata</taxon>
        <taxon>Vertebrata</taxon>
        <taxon>Euteleostomi</taxon>
        <taxon>Actinopterygii</taxon>
        <taxon>Neopterygii</taxon>
        <taxon>Teleostei</taxon>
        <taxon>Protacanthopterygii</taxon>
        <taxon>Salmoniformes</taxon>
        <taxon>Salmonidae</taxon>
        <taxon>Salmoninae</taxon>
        <taxon>Oncorhynchus</taxon>
    </lineage>
</organism>
<evidence type="ECO:0000313" key="3">
    <source>
        <dbReference type="Proteomes" id="UP000193380"/>
    </source>
</evidence>
<dbReference type="PANTHER" id="PTHR13593">
    <property type="match status" value="1"/>
</dbReference>
<dbReference type="PaxDb" id="8022-A0A060WYK5"/>
<reference evidence="2" key="2">
    <citation type="submission" date="2014-03" db="EMBL/GenBank/DDBJ databases">
        <authorList>
            <person name="Genoscope - CEA"/>
        </authorList>
    </citation>
    <scope>NUCLEOTIDE SEQUENCE</scope>
</reference>
<dbReference type="EMBL" id="FR904679">
    <property type="protein sequence ID" value="CDQ69670.1"/>
    <property type="molecule type" value="Genomic_DNA"/>
</dbReference>
<dbReference type="GO" id="GO:0008081">
    <property type="term" value="F:phosphoric diester hydrolase activity"/>
    <property type="evidence" value="ECO:0007669"/>
    <property type="project" value="InterPro"/>
</dbReference>
<dbReference type="InterPro" id="IPR000909">
    <property type="entry name" value="PLipase_C_PInositol-sp_X_dom"/>
</dbReference>